<dbReference type="Proteomes" id="UP000199448">
    <property type="component" value="Unassembled WGS sequence"/>
</dbReference>
<keyword evidence="3" id="KW-1185">Reference proteome</keyword>
<organism evidence="2 3">
    <name type="scientific">Salinimicrobium catena</name>
    <dbReference type="NCBI Taxonomy" id="390640"/>
    <lineage>
        <taxon>Bacteria</taxon>
        <taxon>Pseudomonadati</taxon>
        <taxon>Bacteroidota</taxon>
        <taxon>Flavobacteriia</taxon>
        <taxon>Flavobacteriales</taxon>
        <taxon>Flavobacteriaceae</taxon>
        <taxon>Salinimicrobium</taxon>
    </lineage>
</organism>
<dbReference type="OrthoDB" id="1431622at2"/>
<gene>
    <name evidence="2" type="ORF">SAMN04488034_103210</name>
</gene>
<reference evidence="2 3" key="1">
    <citation type="submission" date="2016-10" db="EMBL/GenBank/DDBJ databases">
        <authorList>
            <person name="de Groot N.N."/>
        </authorList>
    </citation>
    <scope>NUCLEOTIDE SEQUENCE [LARGE SCALE GENOMIC DNA]</scope>
    <source>
        <strain evidence="2 3">DSM 23553</strain>
    </source>
</reference>
<keyword evidence="1" id="KW-0175">Coiled coil</keyword>
<dbReference type="EMBL" id="FNUG01000003">
    <property type="protein sequence ID" value="SEE94564.1"/>
    <property type="molecule type" value="Genomic_DNA"/>
</dbReference>
<protein>
    <submittedName>
        <fullName evidence="2">Uncharacterized protein</fullName>
    </submittedName>
</protein>
<dbReference type="AlphaFoldDB" id="A0A1H5MZ22"/>
<dbReference type="RefSeq" id="WP_093113151.1">
    <property type="nucleotide sequence ID" value="NZ_FNGG01000003.1"/>
</dbReference>
<accession>A0A1H5MZ22</accession>
<proteinExistence type="predicted"/>
<dbReference type="STRING" id="390640.SAMN04488034_103210"/>
<feature type="coiled-coil region" evidence="1">
    <location>
        <begin position="9"/>
        <end position="36"/>
    </location>
</feature>
<evidence type="ECO:0000313" key="3">
    <source>
        <dbReference type="Proteomes" id="UP000199448"/>
    </source>
</evidence>
<sequence length="143" mass="16967">MSRSATRKFSANEKEIAQLLKENEDWKNQLSYTAEEIHFLEKFLSADIFQKNILNLYEKLQQYGGQLESLRADNLQLTMEVHNNRYDIEGMMECEDISCEIFYHDEHLKLQQRVESFLKNFNQFKLAVFSHTAGLLRKSSKEH</sequence>
<evidence type="ECO:0000256" key="1">
    <source>
        <dbReference type="SAM" id="Coils"/>
    </source>
</evidence>
<evidence type="ECO:0000313" key="2">
    <source>
        <dbReference type="EMBL" id="SEE94564.1"/>
    </source>
</evidence>
<name>A0A1H5MZ22_9FLAO</name>